<dbReference type="FunFam" id="2.60.120.10:FF:000019">
    <property type="entry name" value="rap guanine nucleotide exchange factor 6 isoform X1"/>
    <property type="match status" value="1"/>
</dbReference>
<dbReference type="GO" id="GO:0005886">
    <property type="term" value="C:plasma membrane"/>
    <property type="evidence" value="ECO:0007669"/>
    <property type="project" value="UniProtKB-SubCell"/>
</dbReference>
<accession>A0A673ANH0</accession>
<evidence type="ECO:0000256" key="8">
    <source>
        <dbReference type="ARBA" id="ARBA00023136"/>
    </source>
</evidence>
<dbReference type="Pfam" id="PF00027">
    <property type="entry name" value="cNMP_binding"/>
    <property type="match status" value="1"/>
</dbReference>
<evidence type="ECO:0000256" key="3">
    <source>
        <dbReference type="ARBA" id="ARBA00010829"/>
    </source>
</evidence>
<evidence type="ECO:0000259" key="12">
    <source>
        <dbReference type="PROSITE" id="PS50009"/>
    </source>
</evidence>
<dbReference type="GO" id="GO:0005737">
    <property type="term" value="C:cytoplasm"/>
    <property type="evidence" value="ECO:0007669"/>
    <property type="project" value="UniProtKB-SubCell"/>
</dbReference>
<dbReference type="SMART" id="SM00100">
    <property type="entry name" value="cNMP"/>
    <property type="match status" value="1"/>
</dbReference>
<dbReference type="PROSITE" id="PS50042">
    <property type="entry name" value="CNMP_BINDING_3"/>
    <property type="match status" value="1"/>
</dbReference>
<organism evidence="17 18">
    <name type="scientific">Sphaeramia orbicularis</name>
    <name type="common">orbiculate cardinalfish</name>
    <dbReference type="NCBI Taxonomy" id="375764"/>
    <lineage>
        <taxon>Eukaryota</taxon>
        <taxon>Metazoa</taxon>
        <taxon>Chordata</taxon>
        <taxon>Craniata</taxon>
        <taxon>Vertebrata</taxon>
        <taxon>Euteleostomi</taxon>
        <taxon>Actinopterygii</taxon>
        <taxon>Neopterygii</taxon>
        <taxon>Teleostei</taxon>
        <taxon>Neoteleostei</taxon>
        <taxon>Acanthomorphata</taxon>
        <taxon>Gobiaria</taxon>
        <taxon>Kurtiformes</taxon>
        <taxon>Apogonoidei</taxon>
        <taxon>Apogonidae</taxon>
        <taxon>Apogoninae</taxon>
        <taxon>Sphaeramia</taxon>
    </lineage>
</organism>
<reference evidence="17" key="3">
    <citation type="submission" date="2025-09" db="UniProtKB">
        <authorList>
            <consortium name="Ensembl"/>
        </authorList>
    </citation>
    <scope>IDENTIFICATION</scope>
</reference>
<dbReference type="FunFam" id="1.10.840.10:FF:000001">
    <property type="entry name" value="Rap guanine nucleotide exchange factor (GEF) 6"/>
    <property type="match status" value="1"/>
</dbReference>
<dbReference type="Gene3D" id="2.30.42.10">
    <property type="match status" value="1"/>
</dbReference>
<keyword evidence="6" id="KW-0597">Phosphoprotein</keyword>
<dbReference type="InterPro" id="IPR014710">
    <property type="entry name" value="RmlC-like_jellyroll"/>
</dbReference>
<evidence type="ECO:0000256" key="9">
    <source>
        <dbReference type="PROSITE-ProRule" id="PRU00168"/>
    </source>
</evidence>
<dbReference type="InterPro" id="IPR018490">
    <property type="entry name" value="cNMP-bd_dom_sf"/>
</dbReference>
<dbReference type="SUPFAM" id="SSF48366">
    <property type="entry name" value="Ras GEF"/>
    <property type="match status" value="1"/>
</dbReference>
<dbReference type="InterPro" id="IPR000595">
    <property type="entry name" value="cNMP-bd_dom"/>
</dbReference>
<comment type="similarity">
    <text evidence="3">Belongs to the RAPGEF2 family.</text>
</comment>
<dbReference type="SUPFAM" id="SSF54236">
    <property type="entry name" value="Ubiquitin-like"/>
    <property type="match status" value="1"/>
</dbReference>
<dbReference type="GO" id="GO:0007264">
    <property type="term" value="P:small GTPase-mediated signal transduction"/>
    <property type="evidence" value="ECO:0007669"/>
    <property type="project" value="InterPro"/>
</dbReference>
<dbReference type="CDD" id="cd06224">
    <property type="entry name" value="REM"/>
    <property type="match status" value="1"/>
</dbReference>
<evidence type="ECO:0000313" key="17">
    <source>
        <dbReference type="Ensembl" id="ENSSORP00005030148.1"/>
    </source>
</evidence>
<dbReference type="SMART" id="SM00314">
    <property type="entry name" value="RA"/>
    <property type="match status" value="1"/>
</dbReference>
<feature type="region of interest" description="Disordered" evidence="10">
    <location>
        <begin position="1215"/>
        <end position="1258"/>
    </location>
</feature>
<feature type="region of interest" description="Disordered" evidence="10">
    <location>
        <begin position="85"/>
        <end position="104"/>
    </location>
</feature>
<dbReference type="InterPro" id="IPR001478">
    <property type="entry name" value="PDZ"/>
</dbReference>
<dbReference type="SMART" id="SM00147">
    <property type="entry name" value="RasGEF"/>
    <property type="match status" value="1"/>
</dbReference>
<keyword evidence="7 9" id="KW-0344">Guanine-nucleotide releasing factor</keyword>
<dbReference type="SMART" id="SM00228">
    <property type="entry name" value="PDZ"/>
    <property type="match status" value="1"/>
</dbReference>
<feature type="region of interest" description="Disordered" evidence="10">
    <location>
        <begin position="138"/>
        <end position="198"/>
    </location>
</feature>
<evidence type="ECO:0000256" key="2">
    <source>
        <dbReference type="ARBA" id="ARBA00004496"/>
    </source>
</evidence>
<dbReference type="PROSITE" id="PS50009">
    <property type="entry name" value="RASGEF_CAT"/>
    <property type="match status" value="1"/>
</dbReference>
<feature type="compositionally biased region" description="Pro residues" evidence="10">
    <location>
        <begin position="1368"/>
        <end position="1385"/>
    </location>
</feature>
<feature type="domain" description="Ras-associating" evidence="15">
    <location>
        <begin position="705"/>
        <end position="791"/>
    </location>
</feature>
<evidence type="ECO:0000259" key="14">
    <source>
        <dbReference type="PROSITE" id="PS50106"/>
    </source>
</evidence>
<feature type="compositionally biased region" description="Basic residues" evidence="10">
    <location>
        <begin position="90"/>
        <end position="100"/>
    </location>
</feature>
<keyword evidence="18" id="KW-1185">Reference proteome</keyword>
<evidence type="ECO:0000256" key="11">
    <source>
        <dbReference type="SAM" id="Phobius"/>
    </source>
</evidence>
<keyword evidence="4" id="KW-1003">Cell membrane</keyword>
<dbReference type="Gene3D" id="1.10.840.10">
    <property type="entry name" value="Ras guanine-nucleotide exchange factors catalytic domain"/>
    <property type="match status" value="1"/>
</dbReference>
<feature type="compositionally biased region" description="Polar residues" evidence="10">
    <location>
        <begin position="1238"/>
        <end position="1256"/>
    </location>
</feature>
<dbReference type="Pfam" id="PF00617">
    <property type="entry name" value="RasGEF"/>
    <property type="match status" value="1"/>
</dbReference>
<dbReference type="Pfam" id="PF00618">
    <property type="entry name" value="RasGEF_N"/>
    <property type="match status" value="1"/>
</dbReference>
<dbReference type="FunFam" id="1.20.870.10:FF:000001">
    <property type="entry name" value="rap guanine nucleotide exchange factor 2 isoform X2"/>
    <property type="match status" value="1"/>
</dbReference>
<evidence type="ECO:0000313" key="18">
    <source>
        <dbReference type="Proteomes" id="UP000472271"/>
    </source>
</evidence>
<dbReference type="Gene3D" id="1.20.870.10">
    <property type="entry name" value="Son of sevenless (SoS) protein Chain: S domain 1"/>
    <property type="match status" value="1"/>
</dbReference>
<dbReference type="InterPro" id="IPR001895">
    <property type="entry name" value="RASGEF_cat_dom"/>
</dbReference>
<gene>
    <name evidence="17" type="primary">rapgef6</name>
</gene>
<feature type="domain" description="PDZ" evidence="14">
    <location>
        <begin position="485"/>
        <end position="555"/>
    </location>
</feature>
<evidence type="ECO:0000256" key="5">
    <source>
        <dbReference type="ARBA" id="ARBA00022490"/>
    </source>
</evidence>
<dbReference type="InterPro" id="IPR029071">
    <property type="entry name" value="Ubiquitin-like_domsf"/>
</dbReference>
<reference evidence="17" key="2">
    <citation type="submission" date="2025-08" db="UniProtKB">
        <authorList>
            <consortium name="Ensembl"/>
        </authorList>
    </citation>
    <scope>IDENTIFICATION</scope>
</reference>
<evidence type="ECO:0000256" key="6">
    <source>
        <dbReference type="ARBA" id="ARBA00022553"/>
    </source>
</evidence>
<dbReference type="CDD" id="cd00155">
    <property type="entry name" value="RasGEF"/>
    <property type="match status" value="1"/>
</dbReference>
<dbReference type="SUPFAM" id="SSF50156">
    <property type="entry name" value="PDZ domain-like"/>
    <property type="match status" value="1"/>
</dbReference>
<comment type="subcellular location">
    <subcellularLocation>
        <location evidence="1">Cell membrane</location>
    </subcellularLocation>
    <subcellularLocation>
        <location evidence="2">Cytoplasm</location>
    </subcellularLocation>
</comment>
<dbReference type="InterPro" id="IPR036964">
    <property type="entry name" value="RASGEF_cat_dom_sf"/>
</dbReference>
<feature type="compositionally biased region" description="Acidic residues" evidence="10">
    <location>
        <begin position="182"/>
        <end position="194"/>
    </location>
</feature>
<dbReference type="CDD" id="cd00038">
    <property type="entry name" value="CAP_ED"/>
    <property type="match status" value="1"/>
</dbReference>
<dbReference type="SUPFAM" id="SSF51206">
    <property type="entry name" value="cAMP-binding domain-like"/>
    <property type="match status" value="1"/>
</dbReference>
<dbReference type="CDD" id="cd01785">
    <property type="entry name" value="RA_PDZ-GEF1"/>
    <property type="match status" value="1"/>
</dbReference>
<dbReference type="PANTHER" id="PTHR45161">
    <property type="entry name" value="CYTOSKELETON-ASSOCIATED PROTEIN 4"/>
    <property type="match status" value="1"/>
</dbReference>
<feature type="compositionally biased region" description="Polar residues" evidence="10">
    <location>
        <begin position="1323"/>
        <end position="1346"/>
    </location>
</feature>
<keyword evidence="11" id="KW-1133">Transmembrane helix</keyword>
<keyword evidence="8 11" id="KW-0472">Membrane</keyword>
<evidence type="ECO:0000259" key="16">
    <source>
        <dbReference type="PROSITE" id="PS50212"/>
    </source>
</evidence>
<evidence type="ECO:0000256" key="10">
    <source>
        <dbReference type="SAM" id="MobiDB-lite"/>
    </source>
</evidence>
<feature type="compositionally biased region" description="Low complexity" evidence="10">
    <location>
        <begin position="1289"/>
        <end position="1306"/>
    </location>
</feature>
<protein>
    <submittedName>
        <fullName evidence="17">Rap guanine nucleotide exchange factor 6</fullName>
    </submittedName>
</protein>
<feature type="domain" description="Ras-GEF" evidence="12">
    <location>
        <begin position="816"/>
        <end position="1044"/>
    </location>
</feature>
<dbReference type="PROSITE" id="PS50106">
    <property type="entry name" value="PDZ"/>
    <property type="match status" value="1"/>
</dbReference>
<dbReference type="Proteomes" id="UP000472271">
    <property type="component" value="Chromosome 14"/>
</dbReference>
<evidence type="ECO:0000256" key="7">
    <source>
        <dbReference type="ARBA" id="ARBA00022658"/>
    </source>
</evidence>
<dbReference type="Ensembl" id="ENSSORT00005030993.1">
    <property type="protein sequence ID" value="ENSSORP00005030148.1"/>
    <property type="gene ID" value="ENSSORG00005011329.1"/>
</dbReference>
<dbReference type="GO" id="GO:0005085">
    <property type="term" value="F:guanyl-nucleotide exchange factor activity"/>
    <property type="evidence" value="ECO:0007669"/>
    <property type="project" value="UniProtKB-KW"/>
</dbReference>
<keyword evidence="11" id="KW-0812">Transmembrane</keyword>
<proteinExistence type="inferred from homology"/>
<dbReference type="CDD" id="cd06755">
    <property type="entry name" value="PDZ_RapGEF2_RapGEF6-like"/>
    <property type="match status" value="1"/>
</dbReference>
<dbReference type="PROSITE" id="PS50200">
    <property type="entry name" value="RA"/>
    <property type="match status" value="1"/>
</dbReference>
<feature type="domain" description="Cyclic nucleotide-binding" evidence="13">
    <location>
        <begin position="235"/>
        <end position="335"/>
    </location>
</feature>
<dbReference type="Gene3D" id="2.60.120.10">
    <property type="entry name" value="Jelly Rolls"/>
    <property type="match status" value="1"/>
</dbReference>
<reference evidence="17" key="1">
    <citation type="submission" date="2019-06" db="EMBL/GenBank/DDBJ databases">
        <authorList>
            <consortium name="Wellcome Sanger Institute Data Sharing"/>
        </authorList>
    </citation>
    <scope>NUCLEOTIDE SEQUENCE [LARGE SCALE GENOMIC DNA]</scope>
</reference>
<dbReference type="InterPro" id="IPR036034">
    <property type="entry name" value="PDZ_sf"/>
</dbReference>
<evidence type="ECO:0000256" key="1">
    <source>
        <dbReference type="ARBA" id="ARBA00004236"/>
    </source>
</evidence>
<feature type="compositionally biased region" description="Low complexity" evidence="10">
    <location>
        <begin position="143"/>
        <end position="159"/>
    </location>
</feature>
<dbReference type="Pfam" id="PF00788">
    <property type="entry name" value="RA"/>
    <property type="match status" value="1"/>
</dbReference>
<evidence type="ECO:0000259" key="13">
    <source>
        <dbReference type="PROSITE" id="PS50042"/>
    </source>
</evidence>
<dbReference type="SMART" id="SM00229">
    <property type="entry name" value="RasGEFN"/>
    <property type="match status" value="1"/>
</dbReference>
<dbReference type="FunFam" id="2.30.42.10:FF:000024">
    <property type="entry name" value="rap guanine nucleotide exchange factor 2 isoform X1"/>
    <property type="match status" value="1"/>
</dbReference>
<name>A0A673ANH0_9TELE</name>
<evidence type="ECO:0000259" key="15">
    <source>
        <dbReference type="PROSITE" id="PS50200"/>
    </source>
</evidence>
<feature type="region of interest" description="Disordered" evidence="10">
    <location>
        <begin position="1361"/>
        <end position="1449"/>
    </location>
</feature>
<sequence>MQMFTKAQIKLEFFYTFVFLFCSSPDSIATCWYILLSGSVFVKEHMYLARCCFGKQLGGRRGCECITLEPSEMIVVSGDDSFLQREGSQRRSRRRFRRVNPRGERELITDGQEPAAYNTLPADLNKMHLTDHTHQQVMHVPPSQSGCSIASDSGSSSLSDIYQATESELGDVDLSGLPEAAVDSEEEEEEDEDLERASDTLLGRDLVRECLEKDPADRNDDDIEQLLEFMHQLPAFANMTMSVRRELCSVMVFEVVEQAGTVILHDKQELDLWYVILNGAVEISHPEGRVETLCMGNSFGISPSLDKQYMNGEVRTKGDDCQFVCIAQEDYWRILNHVEKNTHKVEEEGEIVMVKEHRELDRSGTRKGHIVIKGTPERLIMHLVEEPSVVDPTYIEDFLLTYRTFLSNPMEVGKKLLEWFQVDSLRDTVTRIVLLWVNNHFNDFEGDMAMTRFLEEFEKHLETSKMKGHLRLLNIACAAKAKWRQITLQKASRESPLYFSVQGGSERGFGIFVESVEEGSKAAEAGLKRGDQIMEINGQNFENISFSKAVDILRNNTHLSLTVKTNIFVFKELLSRIVHEKKNGGPHIPKIQEKKGNRFSIPDLPGDMEFPTDHKSTRKMKANTVSGGRNKIRKMLEKTRFSILPPKPFSDGGMGQSQDDSIVGTKQCRHSVAIMPIPGNLSSSSPDLLQPATSVLDFSNPADIPDQVIRVFKADQQSCYIIISKDTTAKDVVSHTVNEFGLLASPETYSLCEVSVSPEGVIKQRRLPDQLSKLADRIQLNGRYYLKNNMETETLCSDEDAQDLLRESQISLLQLSTMEVAAQLSMRDFELFRNIESTEYVDDLFKLDSSVGSGNLKQFEEVINQETFWVASEILKEPNALKRMKTIKHFIKIALHCRECKNFNSMFAIISGLNLAPVARLRSSWEKLPSKYEKLFGDLQDVFDPSRNMAKYRNVLSSQTMQPPIIPLFPVVKKDLTFLHEGNDSSVDGLVNFEKLRMIAKEIRHVVRMTSANMDPALMFRQRSLSQGSTNSNMLDVQGGAHKKRVRRSSLLNAKKLYEDAQMARKVKQYLSNLTVETDEEKHQIMSLQCEPAYSTREQKFTVSHILIQYNTIQYCIVYQNSTSAPHPGVSYCYVSASFINPYFAILSAGYALLPAGKADNLSDSSHSEISSRSSICSVDSMPTPAVDDSLFLLLFTSSCSMARSSLNRVSAFTSSNSTEELTPDHTSLDSVADSGRGSWTSCSSNSHDSFQSLPHTQLGGPIAEVEAGAKVWANDAATSKQHSRDSSSDPSNQSRQSWASSSSLSDTYEGNYGTIKRRNTSEHPSSPTNEEGGQSTDPTYKTVTSSTEKGLIVYCITSPAKDERYRAPPPTPPGGPGGSLPPRPPHLRPPDYSVALQRSKLMQSPGAAGNLAEARRLAANPHLQQGQGPSRPPSICLPPQGLADSEDGTYLIL</sequence>
<dbReference type="Pfam" id="PF00595">
    <property type="entry name" value="PDZ"/>
    <property type="match status" value="1"/>
</dbReference>
<feature type="transmembrane region" description="Helical" evidence="11">
    <location>
        <begin position="12"/>
        <end position="35"/>
    </location>
</feature>
<feature type="region of interest" description="Disordered" evidence="10">
    <location>
        <begin position="1276"/>
        <end position="1346"/>
    </location>
</feature>
<dbReference type="PANTHER" id="PTHR45161:SF4">
    <property type="entry name" value="RAP GUANINE NUCLEOTIDE EXCHANGE FACTOR 6"/>
    <property type="match status" value="1"/>
</dbReference>
<dbReference type="PROSITE" id="PS50212">
    <property type="entry name" value="RASGEF_NTER"/>
    <property type="match status" value="1"/>
</dbReference>
<keyword evidence="5" id="KW-0963">Cytoplasm</keyword>
<evidence type="ECO:0000256" key="4">
    <source>
        <dbReference type="ARBA" id="ARBA00022475"/>
    </source>
</evidence>
<dbReference type="InterPro" id="IPR023578">
    <property type="entry name" value="Ras_GEF_dom_sf"/>
</dbReference>
<feature type="domain" description="N-terminal Ras-GEF" evidence="16">
    <location>
        <begin position="367"/>
        <end position="480"/>
    </location>
</feature>
<dbReference type="InterPro" id="IPR000651">
    <property type="entry name" value="Ras-like_Gua-exchang_fac_N"/>
</dbReference>
<dbReference type="InterPro" id="IPR000159">
    <property type="entry name" value="RA_dom"/>
</dbReference>